<dbReference type="Proteomes" id="UP000324222">
    <property type="component" value="Unassembled WGS sequence"/>
</dbReference>
<evidence type="ECO:0000313" key="2">
    <source>
        <dbReference type="Proteomes" id="UP000324222"/>
    </source>
</evidence>
<keyword evidence="2" id="KW-1185">Reference proteome</keyword>
<organism evidence="1 2">
    <name type="scientific">Portunus trituberculatus</name>
    <name type="common">Swimming crab</name>
    <name type="synonym">Neptunus trituberculatus</name>
    <dbReference type="NCBI Taxonomy" id="210409"/>
    <lineage>
        <taxon>Eukaryota</taxon>
        <taxon>Metazoa</taxon>
        <taxon>Ecdysozoa</taxon>
        <taxon>Arthropoda</taxon>
        <taxon>Crustacea</taxon>
        <taxon>Multicrustacea</taxon>
        <taxon>Malacostraca</taxon>
        <taxon>Eumalacostraca</taxon>
        <taxon>Eucarida</taxon>
        <taxon>Decapoda</taxon>
        <taxon>Pleocyemata</taxon>
        <taxon>Brachyura</taxon>
        <taxon>Eubrachyura</taxon>
        <taxon>Portunoidea</taxon>
        <taxon>Portunidae</taxon>
        <taxon>Portuninae</taxon>
        <taxon>Portunus</taxon>
    </lineage>
</organism>
<reference evidence="1 2" key="1">
    <citation type="submission" date="2019-05" db="EMBL/GenBank/DDBJ databases">
        <title>Another draft genome of Portunus trituberculatus and its Hox gene families provides insights of decapod evolution.</title>
        <authorList>
            <person name="Jeong J.-H."/>
            <person name="Song I."/>
            <person name="Kim S."/>
            <person name="Choi T."/>
            <person name="Kim D."/>
            <person name="Ryu S."/>
            <person name="Kim W."/>
        </authorList>
    </citation>
    <scope>NUCLEOTIDE SEQUENCE [LARGE SCALE GENOMIC DNA]</scope>
    <source>
        <tissue evidence="1">Muscle</tissue>
    </source>
</reference>
<accession>A0A5B7DFV7</accession>
<evidence type="ECO:0000313" key="1">
    <source>
        <dbReference type="EMBL" id="MPC20218.1"/>
    </source>
</evidence>
<proteinExistence type="predicted"/>
<sequence>MSGFFRDIEDTMLVILLLQELKEDLHIIKNRMDMLNPECDVNKIVQNPLQTTPLKCFIHLALKPVHWKKVALV</sequence>
<protein>
    <submittedName>
        <fullName evidence="1">Uncharacterized protein</fullName>
    </submittedName>
</protein>
<dbReference type="AlphaFoldDB" id="A0A5B7DFV7"/>
<comment type="caution">
    <text evidence="1">The sequence shown here is derived from an EMBL/GenBank/DDBJ whole genome shotgun (WGS) entry which is preliminary data.</text>
</comment>
<dbReference type="EMBL" id="VSRR010000847">
    <property type="protein sequence ID" value="MPC20218.1"/>
    <property type="molecule type" value="Genomic_DNA"/>
</dbReference>
<name>A0A5B7DFV7_PORTR</name>
<gene>
    <name evidence="1" type="ORF">E2C01_013153</name>
</gene>